<accession>A0ABS4SV61</accession>
<evidence type="ECO:0000313" key="3">
    <source>
        <dbReference type="Proteomes" id="UP000781958"/>
    </source>
</evidence>
<proteinExistence type="predicted"/>
<evidence type="ECO:0000256" key="1">
    <source>
        <dbReference type="SAM" id="MobiDB-lite"/>
    </source>
</evidence>
<dbReference type="EMBL" id="JAGINP010000021">
    <property type="protein sequence ID" value="MBP2295270.1"/>
    <property type="molecule type" value="Genomic_DNA"/>
</dbReference>
<reference evidence="2 3" key="1">
    <citation type="submission" date="2021-03" db="EMBL/GenBank/DDBJ databases">
        <title>Genomic Encyclopedia of Type Strains, Phase III (KMG-III): the genomes of soil and plant-associated and newly described type strains.</title>
        <authorList>
            <person name="Whitman W."/>
        </authorList>
    </citation>
    <scope>NUCLEOTIDE SEQUENCE [LARGE SCALE GENOMIC DNA]</scope>
    <source>
        <strain evidence="2 3">IMMIB AFH-6</strain>
    </source>
</reference>
<protein>
    <submittedName>
        <fullName evidence="2">Uncharacterized protein</fullName>
    </submittedName>
</protein>
<feature type="compositionally biased region" description="Basic and acidic residues" evidence="1">
    <location>
        <begin position="20"/>
        <end position="29"/>
    </location>
</feature>
<sequence>MPPVHTPPAHAPLAHGQGCDGERHADHPADSNGLWREMMNRWLPEDPAG</sequence>
<organism evidence="2 3">
    <name type="scientific">Azospirillum rugosum</name>
    <dbReference type="NCBI Taxonomy" id="416170"/>
    <lineage>
        <taxon>Bacteria</taxon>
        <taxon>Pseudomonadati</taxon>
        <taxon>Pseudomonadota</taxon>
        <taxon>Alphaproteobacteria</taxon>
        <taxon>Rhodospirillales</taxon>
        <taxon>Azospirillaceae</taxon>
        <taxon>Azospirillum</taxon>
    </lineage>
</organism>
<keyword evidence="3" id="KW-1185">Reference proteome</keyword>
<dbReference type="RefSeq" id="WP_209769707.1">
    <property type="nucleotide sequence ID" value="NZ_JAGINP010000021.1"/>
</dbReference>
<name>A0ABS4SV61_9PROT</name>
<feature type="region of interest" description="Disordered" evidence="1">
    <location>
        <begin position="1"/>
        <end position="33"/>
    </location>
</feature>
<evidence type="ECO:0000313" key="2">
    <source>
        <dbReference type="EMBL" id="MBP2295270.1"/>
    </source>
</evidence>
<dbReference type="Proteomes" id="UP000781958">
    <property type="component" value="Unassembled WGS sequence"/>
</dbReference>
<comment type="caution">
    <text evidence="2">The sequence shown here is derived from an EMBL/GenBank/DDBJ whole genome shotgun (WGS) entry which is preliminary data.</text>
</comment>
<gene>
    <name evidence="2" type="ORF">J2851_005075</name>
</gene>
<feature type="compositionally biased region" description="Pro residues" evidence="1">
    <location>
        <begin position="1"/>
        <end position="10"/>
    </location>
</feature>